<dbReference type="RefSeq" id="WP_191164602.1">
    <property type="nucleotide sequence ID" value="NZ_JACWMX010000007.1"/>
</dbReference>
<gene>
    <name evidence="2" type="ORF">IDJ76_16560</name>
</gene>
<dbReference type="NCBIfam" id="NF046084">
    <property type="entry name" value="XrtY_assoc_Wzy"/>
    <property type="match status" value="1"/>
</dbReference>
<evidence type="ECO:0000313" key="3">
    <source>
        <dbReference type="Proteomes" id="UP000619078"/>
    </source>
</evidence>
<evidence type="ECO:0000256" key="1">
    <source>
        <dbReference type="SAM" id="Phobius"/>
    </source>
</evidence>
<keyword evidence="3" id="KW-1185">Reference proteome</keyword>
<keyword evidence="1" id="KW-0472">Membrane</keyword>
<feature type="transmembrane region" description="Helical" evidence="1">
    <location>
        <begin position="66"/>
        <end position="87"/>
    </location>
</feature>
<evidence type="ECO:0008006" key="4">
    <source>
        <dbReference type="Google" id="ProtNLM"/>
    </source>
</evidence>
<feature type="transmembrane region" description="Helical" evidence="1">
    <location>
        <begin position="246"/>
        <end position="265"/>
    </location>
</feature>
<reference evidence="2" key="1">
    <citation type="submission" date="2020-09" db="EMBL/GenBank/DDBJ databases">
        <title>Novel species of Mucilaginibacter isolated from a glacier on the Tibetan Plateau.</title>
        <authorList>
            <person name="Liu Q."/>
            <person name="Xin Y.-H."/>
        </authorList>
    </citation>
    <scope>NUCLEOTIDE SEQUENCE</scope>
    <source>
        <strain evidence="2">ZB1P21</strain>
    </source>
</reference>
<feature type="transmembrane region" description="Helical" evidence="1">
    <location>
        <begin position="35"/>
        <end position="54"/>
    </location>
</feature>
<dbReference type="Proteomes" id="UP000619078">
    <property type="component" value="Unassembled WGS sequence"/>
</dbReference>
<protein>
    <recommendedName>
        <fullName evidence="4">Oligosaccharide repeat unit polymerase</fullName>
    </recommendedName>
</protein>
<organism evidence="2 3">
    <name type="scientific">Mucilaginibacter glaciei</name>
    <dbReference type="NCBI Taxonomy" id="2772109"/>
    <lineage>
        <taxon>Bacteria</taxon>
        <taxon>Pseudomonadati</taxon>
        <taxon>Bacteroidota</taxon>
        <taxon>Sphingobacteriia</taxon>
        <taxon>Sphingobacteriales</taxon>
        <taxon>Sphingobacteriaceae</taxon>
        <taxon>Mucilaginibacter</taxon>
    </lineage>
</organism>
<evidence type="ECO:0000313" key="2">
    <source>
        <dbReference type="EMBL" id="MBD1394723.1"/>
    </source>
</evidence>
<feature type="transmembrane region" description="Helical" evidence="1">
    <location>
        <begin position="414"/>
        <end position="434"/>
    </location>
</feature>
<name>A0A926NZC9_9SPHI</name>
<comment type="caution">
    <text evidence="2">The sequence shown here is derived from an EMBL/GenBank/DDBJ whole genome shotgun (WGS) entry which is preliminary data.</text>
</comment>
<feature type="transmembrane region" description="Helical" evidence="1">
    <location>
        <begin position="384"/>
        <end position="402"/>
    </location>
</feature>
<feature type="transmembrane region" description="Helical" evidence="1">
    <location>
        <begin position="116"/>
        <end position="138"/>
    </location>
</feature>
<dbReference type="AlphaFoldDB" id="A0A926NZC9"/>
<feature type="transmembrane region" description="Helical" evidence="1">
    <location>
        <begin position="176"/>
        <end position="194"/>
    </location>
</feature>
<sequence>MNKNLSFERLILLNVPWILATLLKSDPLVSYYIAWLGSFFIFFATLTGWVKALPTDMPIASQLMRPIFSVQIIFAGYTCCTSIFYFLNELGYNNLSTVKSIFGLDSEKLYIIAQCQRYYCLGHAAFVSGMLCFMNYPIKLKYRVETRSQSDLIFHFAIICLPLSILFTKIPGLSQFSNQLISLSFIAGTLALAFAIPQKKLWYTIVSLGLYFSNFYTALTSGFKEPIIISILVLAIFLYPTYKKIVLAVFIPVIFLLFFLLPTYATTFRANAWSGDASADEASELALHAVLNSGDEIDETNWGFLVYRLSEIDMFTTFVQSTPQQIPFYKTMLMSQSLTALIPRIFWPKKPNTEAVIMERVYDAGVVNRASSVSAKPAFIVDAYLSYGGFGVWLFLFIYGAVAQSISIKAERLFGGYLLGTALIFAGLFQVFWRGLSLEFIINTVFWSYITMLIVAWLLRYKNILKPA</sequence>
<dbReference type="EMBL" id="JACWMX010000007">
    <property type="protein sequence ID" value="MBD1394723.1"/>
    <property type="molecule type" value="Genomic_DNA"/>
</dbReference>
<feature type="transmembrane region" description="Helical" evidence="1">
    <location>
        <begin position="440"/>
        <end position="459"/>
    </location>
</feature>
<feature type="transmembrane region" description="Helical" evidence="1">
    <location>
        <begin position="150"/>
        <end position="170"/>
    </location>
</feature>
<feature type="transmembrane region" description="Helical" evidence="1">
    <location>
        <begin position="223"/>
        <end position="239"/>
    </location>
</feature>
<proteinExistence type="predicted"/>
<keyword evidence="1" id="KW-1133">Transmembrane helix</keyword>
<keyword evidence="1" id="KW-0812">Transmembrane</keyword>
<accession>A0A926NZC9</accession>